<keyword evidence="4" id="KW-1185">Reference proteome</keyword>
<evidence type="ECO:0000313" key="2">
    <source>
        <dbReference type="EMBL" id="RKE89603.1"/>
    </source>
</evidence>
<sequence length="355" mass="41694">MQNLIPSFTDVTLWQKRNFVNTGGTRAKFISLNDKEEIFYFKGSKEAPDGSIRYPLEFWSEIISSKIGRLLGFNMLDYNIGYDSNHIQKIGCLSKSMIDEKKERLTEGITYLKGYSPNYDPVNDKKNYTFQFINRALVHHKIDMHLPSLIDVIIFDCIIGNSDRHQENWGFVREYIEIPVSEKDLRKLENTTESNLVEKVKNLFINKRKEEIENRRKNIGIIRINNNNSTKFSPIYDSGCCLGREKLEEEIIKMNNDDLLIERYVNKGKSEIHWEGNKINHFQLVKNLLPLHKDLITNKLREIREIYNIKSLKEVINKIDDSLPDFCKDYKLTNDRKEVIGKIVDLRIKKLLSLL</sequence>
<dbReference type="Proteomes" id="UP000285906">
    <property type="component" value="Unassembled WGS sequence"/>
</dbReference>
<dbReference type="Proteomes" id="UP000658202">
    <property type="component" value="Unassembled WGS sequence"/>
</dbReference>
<reference evidence="1" key="4">
    <citation type="submission" date="2024-05" db="EMBL/GenBank/DDBJ databases">
        <authorList>
            <person name="Sun Q."/>
            <person name="Sedlacek I."/>
        </authorList>
    </citation>
    <scope>NUCLEOTIDE SEQUENCE</scope>
    <source>
        <strain evidence="1">CCM 8490</strain>
    </source>
</reference>
<comment type="caution">
    <text evidence="2">The sequence shown here is derived from an EMBL/GenBank/DDBJ whole genome shotgun (WGS) entry which is preliminary data.</text>
</comment>
<protein>
    <recommendedName>
        <fullName evidence="5">HipA-like C-terminal domain-containing protein</fullName>
    </recommendedName>
</protein>
<dbReference type="EMBL" id="BMCW01000001">
    <property type="protein sequence ID" value="GGG43854.1"/>
    <property type="molecule type" value="Genomic_DNA"/>
</dbReference>
<dbReference type="Gene3D" id="1.10.1070.20">
    <property type="match status" value="2"/>
</dbReference>
<organism evidence="2 3">
    <name type="scientific">Epilithonimonas arachidiradicis</name>
    <dbReference type="NCBI Taxonomy" id="1617282"/>
    <lineage>
        <taxon>Bacteria</taxon>
        <taxon>Pseudomonadati</taxon>
        <taxon>Bacteroidota</taxon>
        <taxon>Flavobacteriia</taxon>
        <taxon>Flavobacteriales</taxon>
        <taxon>Weeksellaceae</taxon>
        <taxon>Chryseobacterium group</taxon>
        <taxon>Epilithonimonas</taxon>
    </lineage>
</organism>
<evidence type="ECO:0000313" key="3">
    <source>
        <dbReference type="Proteomes" id="UP000285906"/>
    </source>
</evidence>
<reference evidence="4" key="3">
    <citation type="journal article" date="2019" name="Int. J. Syst. Evol. Microbiol.">
        <title>The Global Catalogue of Microorganisms (GCM) 10K type strain sequencing project: providing services to taxonomists for standard genome sequencing and annotation.</title>
        <authorList>
            <consortium name="The Broad Institute Genomics Platform"/>
            <consortium name="The Broad Institute Genome Sequencing Center for Infectious Disease"/>
            <person name="Wu L."/>
            <person name="Ma J."/>
        </authorList>
    </citation>
    <scope>NUCLEOTIDE SEQUENCE [LARGE SCALE GENOMIC DNA]</scope>
    <source>
        <strain evidence="4">CCM 8490</strain>
    </source>
</reference>
<reference evidence="1" key="1">
    <citation type="journal article" date="2014" name="Int. J. Syst. Evol. Microbiol.">
        <title>Complete genome of a new Firmicutes species belonging to the dominant human colonic microbiota ('Ruminococcus bicirculans') reveals two chromosomes and a selective capacity to utilize plant glucans.</title>
        <authorList>
            <consortium name="NISC Comparative Sequencing Program"/>
            <person name="Wegmann U."/>
            <person name="Louis P."/>
            <person name="Goesmann A."/>
            <person name="Henrissat B."/>
            <person name="Duncan S.H."/>
            <person name="Flint H.J."/>
        </authorList>
    </citation>
    <scope>NUCLEOTIDE SEQUENCE</scope>
    <source>
        <strain evidence="1">CCM 8490</strain>
    </source>
</reference>
<dbReference type="RefSeq" id="WP_120211909.1">
    <property type="nucleotide sequence ID" value="NZ_BMCW01000001.1"/>
</dbReference>
<evidence type="ECO:0000313" key="1">
    <source>
        <dbReference type="EMBL" id="GGG43854.1"/>
    </source>
</evidence>
<gene>
    <name evidence="2" type="ORF">BXY58_0173</name>
    <name evidence="1" type="ORF">GCM10007332_01620</name>
</gene>
<dbReference type="AlphaFoldDB" id="A0A420DCS1"/>
<dbReference type="OrthoDB" id="9812605at2"/>
<reference evidence="2 3" key="2">
    <citation type="submission" date="2018-09" db="EMBL/GenBank/DDBJ databases">
        <title>Genomic Encyclopedia of Archaeal and Bacterial Type Strains, Phase II (KMG-II): from individual species to whole genera.</title>
        <authorList>
            <person name="Goeker M."/>
        </authorList>
    </citation>
    <scope>NUCLEOTIDE SEQUENCE [LARGE SCALE GENOMIC DNA]</scope>
    <source>
        <strain evidence="2 3">DSM 27620</strain>
    </source>
</reference>
<evidence type="ECO:0000313" key="4">
    <source>
        <dbReference type="Proteomes" id="UP000658202"/>
    </source>
</evidence>
<dbReference type="EMBL" id="RAQH01000001">
    <property type="protein sequence ID" value="RKE89603.1"/>
    <property type="molecule type" value="Genomic_DNA"/>
</dbReference>
<evidence type="ECO:0008006" key="5">
    <source>
        <dbReference type="Google" id="ProtNLM"/>
    </source>
</evidence>
<proteinExistence type="predicted"/>
<name>A0A420DCS1_9FLAO</name>
<accession>A0A420DCS1</accession>